<dbReference type="InterPro" id="IPR009100">
    <property type="entry name" value="AcylCoA_DH/oxidase_NM_dom_sf"/>
</dbReference>
<keyword evidence="5" id="KW-0560">Oxidoreductase</keyword>
<evidence type="ECO:0000259" key="6">
    <source>
        <dbReference type="Pfam" id="PF00441"/>
    </source>
</evidence>
<accession>A0ABX7N854</accession>
<dbReference type="InterPro" id="IPR006091">
    <property type="entry name" value="Acyl-CoA_Oxase/DH_mid-dom"/>
</dbReference>
<dbReference type="InterPro" id="IPR013786">
    <property type="entry name" value="AcylCoA_DH/ox_N"/>
</dbReference>
<dbReference type="Pfam" id="PF02771">
    <property type="entry name" value="Acyl-CoA_dh_N"/>
    <property type="match status" value="1"/>
</dbReference>
<proteinExistence type="inferred from homology"/>
<organism evidence="9 10">
    <name type="scientific">Myxococcus landrumensis</name>
    <dbReference type="NCBI Taxonomy" id="2813577"/>
    <lineage>
        <taxon>Bacteria</taxon>
        <taxon>Pseudomonadati</taxon>
        <taxon>Myxococcota</taxon>
        <taxon>Myxococcia</taxon>
        <taxon>Myxococcales</taxon>
        <taxon>Cystobacterineae</taxon>
        <taxon>Myxococcaceae</taxon>
        <taxon>Myxococcus</taxon>
    </lineage>
</organism>
<protein>
    <submittedName>
        <fullName evidence="9">Acyl-CoA dehydrogenase family protein</fullName>
    </submittedName>
</protein>
<dbReference type="InterPro" id="IPR006089">
    <property type="entry name" value="Acyl-CoA_DH_CS"/>
</dbReference>
<dbReference type="RefSeq" id="WP_206715643.1">
    <property type="nucleotide sequence ID" value="NZ_CP071091.1"/>
</dbReference>
<dbReference type="PANTHER" id="PTHR43884">
    <property type="entry name" value="ACYL-COA DEHYDROGENASE"/>
    <property type="match status" value="1"/>
</dbReference>
<sequence length="380" mass="41423">MDFGWTSEQEELYDRACAFAKAELSGDESAPPEEDFPRSRWRRCGEFGFLGLPVPEQHGGLGLDTLTTARVMEALGRGCTDTGLVFSVGAHLFACVLPLLESGDDAQKRRYLPRLCSGEWVGANAISEPEAGSDVFALKTRAVRDGDSYVLDGSKSYVTNGPAADVFLVYAVTAPEHGYMGLSAFLVERDTPGLSVGRPFQKMGLSTSPIAPLYLEGCRVPASARLGPEGQGAPLFKRSMQWERACLFGAYVGLMERVLEQTVDFARQRKQFKRAIGKNQAISHRLVDMKQRLESARLLLYRACWLMDRGQDAAMEVSLAKLAISEAAVQCGVDAIQIHGGMGYVAETGIERVLRDAIPSTLFSGTSEMQRDIIASHLGL</sequence>
<name>A0ABX7N854_9BACT</name>
<evidence type="ECO:0000256" key="3">
    <source>
        <dbReference type="ARBA" id="ARBA00022630"/>
    </source>
</evidence>
<dbReference type="PROSITE" id="PS00072">
    <property type="entry name" value="ACYL_COA_DH_1"/>
    <property type="match status" value="1"/>
</dbReference>
<dbReference type="InterPro" id="IPR037069">
    <property type="entry name" value="AcylCoA_DH/ox_N_sf"/>
</dbReference>
<dbReference type="Gene3D" id="1.10.540.10">
    <property type="entry name" value="Acyl-CoA dehydrogenase/oxidase, N-terminal domain"/>
    <property type="match status" value="1"/>
</dbReference>
<keyword evidence="10" id="KW-1185">Reference proteome</keyword>
<dbReference type="Pfam" id="PF00441">
    <property type="entry name" value="Acyl-CoA_dh_1"/>
    <property type="match status" value="1"/>
</dbReference>
<dbReference type="Gene3D" id="1.20.140.10">
    <property type="entry name" value="Butyryl-CoA Dehydrogenase, subunit A, domain 3"/>
    <property type="match status" value="1"/>
</dbReference>
<dbReference type="PANTHER" id="PTHR43884:SF12">
    <property type="entry name" value="ISOVALERYL-COA DEHYDROGENASE, MITOCHONDRIAL-RELATED"/>
    <property type="match status" value="1"/>
</dbReference>
<feature type="domain" description="Acyl-CoA dehydrogenase/oxidase N-terminal" evidence="8">
    <location>
        <begin position="6"/>
        <end position="119"/>
    </location>
</feature>
<dbReference type="Pfam" id="PF02770">
    <property type="entry name" value="Acyl-CoA_dh_M"/>
    <property type="match status" value="1"/>
</dbReference>
<keyword evidence="3 5" id="KW-0285">Flavoprotein</keyword>
<evidence type="ECO:0000259" key="7">
    <source>
        <dbReference type="Pfam" id="PF02770"/>
    </source>
</evidence>
<feature type="domain" description="Acyl-CoA oxidase/dehydrogenase middle" evidence="7">
    <location>
        <begin position="124"/>
        <end position="217"/>
    </location>
</feature>
<evidence type="ECO:0000256" key="5">
    <source>
        <dbReference type="RuleBase" id="RU362125"/>
    </source>
</evidence>
<reference evidence="9 10" key="1">
    <citation type="submission" date="2021-02" db="EMBL/GenBank/DDBJ databases">
        <title>De Novo genome assembly of isolated myxobacteria.</title>
        <authorList>
            <person name="Stevens D.C."/>
        </authorList>
    </citation>
    <scope>NUCLEOTIDE SEQUENCE [LARGE SCALE GENOMIC DNA]</scope>
    <source>
        <strain evidence="9 10">SCHIC003</strain>
    </source>
</reference>
<dbReference type="SUPFAM" id="SSF47203">
    <property type="entry name" value="Acyl-CoA dehydrogenase C-terminal domain-like"/>
    <property type="match status" value="1"/>
</dbReference>
<evidence type="ECO:0000256" key="4">
    <source>
        <dbReference type="ARBA" id="ARBA00022827"/>
    </source>
</evidence>
<keyword evidence="4 5" id="KW-0274">FAD</keyword>
<dbReference type="Gene3D" id="2.40.110.10">
    <property type="entry name" value="Butyryl-CoA Dehydrogenase, subunit A, domain 2"/>
    <property type="match status" value="1"/>
</dbReference>
<dbReference type="PIRSF" id="PIRSF016578">
    <property type="entry name" value="HsaA"/>
    <property type="match status" value="1"/>
</dbReference>
<comment type="cofactor">
    <cofactor evidence="1 5">
        <name>FAD</name>
        <dbReference type="ChEBI" id="CHEBI:57692"/>
    </cofactor>
</comment>
<evidence type="ECO:0000259" key="8">
    <source>
        <dbReference type="Pfam" id="PF02771"/>
    </source>
</evidence>
<comment type="similarity">
    <text evidence="2 5">Belongs to the acyl-CoA dehydrogenase family.</text>
</comment>
<feature type="domain" description="Acyl-CoA dehydrogenase/oxidase C-terminal" evidence="6">
    <location>
        <begin position="230"/>
        <end position="378"/>
    </location>
</feature>
<dbReference type="InterPro" id="IPR009075">
    <property type="entry name" value="AcylCo_DH/oxidase_C"/>
</dbReference>
<dbReference type="EMBL" id="CP071091">
    <property type="protein sequence ID" value="QSQ13840.1"/>
    <property type="molecule type" value="Genomic_DNA"/>
</dbReference>
<gene>
    <name evidence="9" type="ORF">JY572_36875</name>
</gene>
<dbReference type="Proteomes" id="UP000663090">
    <property type="component" value="Chromosome"/>
</dbReference>
<dbReference type="SUPFAM" id="SSF56645">
    <property type="entry name" value="Acyl-CoA dehydrogenase NM domain-like"/>
    <property type="match status" value="1"/>
</dbReference>
<dbReference type="InterPro" id="IPR046373">
    <property type="entry name" value="Acyl-CoA_Oxase/DH_mid-dom_sf"/>
</dbReference>
<evidence type="ECO:0000256" key="2">
    <source>
        <dbReference type="ARBA" id="ARBA00009347"/>
    </source>
</evidence>
<evidence type="ECO:0000256" key="1">
    <source>
        <dbReference type="ARBA" id="ARBA00001974"/>
    </source>
</evidence>
<dbReference type="InterPro" id="IPR036250">
    <property type="entry name" value="AcylCo_DH-like_C"/>
</dbReference>
<evidence type="ECO:0000313" key="10">
    <source>
        <dbReference type="Proteomes" id="UP000663090"/>
    </source>
</evidence>
<dbReference type="PROSITE" id="PS00073">
    <property type="entry name" value="ACYL_COA_DH_2"/>
    <property type="match status" value="1"/>
</dbReference>
<evidence type="ECO:0000313" key="9">
    <source>
        <dbReference type="EMBL" id="QSQ13840.1"/>
    </source>
</evidence>